<evidence type="ECO:0000313" key="2">
    <source>
        <dbReference type="EMBL" id="GLK07223.1"/>
    </source>
</evidence>
<feature type="signal peptide" evidence="1">
    <location>
        <begin position="1"/>
        <end position="27"/>
    </location>
</feature>
<feature type="chain" id="PRO_5040847820" description="Secreted protein" evidence="1">
    <location>
        <begin position="28"/>
        <end position="112"/>
    </location>
</feature>
<gene>
    <name evidence="2" type="ORF">GCM10017600_06280</name>
</gene>
<accession>A0A9W6HX64</accession>
<reference evidence="2" key="1">
    <citation type="journal article" date="2014" name="Int. J. Syst. Evol. Microbiol.">
        <title>Complete genome sequence of Corynebacterium casei LMG S-19264T (=DSM 44701T), isolated from a smear-ripened cheese.</title>
        <authorList>
            <consortium name="US DOE Joint Genome Institute (JGI-PGF)"/>
            <person name="Walter F."/>
            <person name="Albersmeier A."/>
            <person name="Kalinowski J."/>
            <person name="Ruckert C."/>
        </authorList>
    </citation>
    <scope>NUCLEOTIDE SEQUENCE</scope>
    <source>
        <strain evidence="2">VKM Ac-2007</strain>
    </source>
</reference>
<dbReference type="AlphaFoldDB" id="A0A9W6HX64"/>
<keyword evidence="1" id="KW-0732">Signal</keyword>
<reference evidence="2" key="2">
    <citation type="submission" date="2023-01" db="EMBL/GenBank/DDBJ databases">
        <authorList>
            <person name="Sun Q."/>
            <person name="Evtushenko L."/>
        </authorList>
    </citation>
    <scope>NUCLEOTIDE SEQUENCE</scope>
    <source>
        <strain evidence="2">VKM Ac-2007</strain>
    </source>
</reference>
<protein>
    <recommendedName>
        <fullName evidence="4">Secreted protein</fullName>
    </recommendedName>
</protein>
<dbReference type="Gene3D" id="2.60.40.20">
    <property type="entry name" value="Alpha-amylase inhibitor"/>
    <property type="match status" value="1"/>
</dbReference>
<proteinExistence type="predicted"/>
<dbReference type="Proteomes" id="UP001143474">
    <property type="component" value="Unassembled WGS sequence"/>
</dbReference>
<keyword evidence="3" id="KW-1185">Reference proteome</keyword>
<dbReference type="EMBL" id="BSEV01000001">
    <property type="protein sequence ID" value="GLK07223.1"/>
    <property type="molecule type" value="Genomic_DNA"/>
</dbReference>
<evidence type="ECO:0000313" key="3">
    <source>
        <dbReference type="Proteomes" id="UP001143474"/>
    </source>
</evidence>
<organism evidence="2 3">
    <name type="scientific">Streptosporangium carneum</name>
    <dbReference type="NCBI Taxonomy" id="47481"/>
    <lineage>
        <taxon>Bacteria</taxon>
        <taxon>Bacillati</taxon>
        <taxon>Actinomycetota</taxon>
        <taxon>Actinomycetes</taxon>
        <taxon>Streptosporangiales</taxon>
        <taxon>Streptosporangiaceae</taxon>
        <taxon>Streptosporangium</taxon>
    </lineage>
</organism>
<dbReference type="RefSeq" id="WP_271215780.1">
    <property type="nucleotide sequence ID" value="NZ_BAAAVD010000006.1"/>
</dbReference>
<evidence type="ECO:0008006" key="4">
    <source>
        <dbReference type="Google" id="ProtNLM"/>
    </source>
</evidence>
<sequence>MKNAMKTLVASLAAVSAIGLFAAPASARVLDDTQATGPQAASSALAVPSCVKAQPYWVEGPFEGVGIVNHCSYWVSVYAIWDWGPDSVCLDIAPGNGTSHESFGSFNRLESC</sequence>
<comment type="caution">
    <text evidence="2">The sequence shown here is derived from an EMBL/GenBank/DDBJ whole genome shotgun (WGS) entry which is preliminary data.</text>
</comment>
<name>A0A9W6HX64_9ACTN</name>
<dbReference type="GO" id="GO:0015066">
    <property type="term" value="F:alpha-amylase inhibitor activity"/>
    <property type="evidence" value="ECO:0007669"/>
    <property type="project" value="InterPro"/>
</dbReference>
<dbReference type="InterPro" id="IPR036379">
    <property type="entry name" value="A-amylase_inhib_sf"/>
</dbReference>
<evidence type="ECO:0000256" key="1">
    <source>
        <dbReference type="SAM" id="SignalP"/>
    </source>
</evidence>